<dbReference type="AlphaFoldDB" id="A0AAU9I939"/>
<gene>
    <name evidence="1" type="ORF">BSTOLATCC_MIC1612</name>
</gene>
<name>A0AAU9I939_9CILI</name>
<sequence>MGLCVSKKPQNLKSYKDTKVISIDSLKIKKLKRKLLKKKAEKAPKLELGKNLLYLRRQKSNIRSEETSYDINTKAFTEDNSPVTKVE</sequence>
<accession>A0AAU9I939</accession>
<protein>
    <submittedName>
        <fullName evidence="1">Uncharacterized protein</fullName>
    </submittedName>
</protein>
<dbReference type="EMBL" id="CAJZBQ010000002">
    <property type="protein sequence ID" value="CAG9310772.1"/>
    <property type="molecule type" value="Genomic_DNA"/>
</dbReference>
<proteinExistence type="predicted"/>
<evidence type="ECO:0000313" key="2">
    <source>
        <dbReference type="Proteomes" id="UP001162131"/>
    </source>
</evidence>
<keyword evidence="2" id="KW-1185">Reference proteome</keyword>
<organism evidence="1 2">
    <name type="scientific">Blepharisma stoltei</name>
    <dbReference type="NCBI Taxonomy" id="1481888"/>
    <lineage>
        <taxon>Eukaryota</taxon>
        <taxon>Sar</taxon>
        <taxon>Alveolata</taxon>
        <taxon>Ciliophora</taxon>
        <taxon>Postciliodesmatophora</taxon>
        <taxon>Heterotrichea</taxon>
        <taxon>Heterotrichida</taxon>
        <taxon>Blepharismidae</taxon>
        <taxon>Blepharisma</taxon>
    </lineage>
</organism>
<dbReference type="Proteomes" id="UP001162131">
    <property type="component" value="Unassembled WGS sequence"/>
</dbReference>
<reference evidence="1" key="1">
    <citation type="submission" date="2021-09" db="EMBL/GenBank/DDBJ databases">
        <authorList>
            <consortium name="AG Swart"/>
            <person name="Singh M."/>
            <person name="Singh A."/>
            <person name="Seah K."/>
            <person name="Emmerich C."/>
        </authorList>
    </citation>
    <scope>NUCLEOTIDE SEQUENCE</scope>
    <source>
        <strain evidence="1">ATCC30299</strain>
    </source>
</reference>
<comment type="caution">
    <text evidence="1">The sequence shown here is derived from an EMBL/GenBank/DDBJ whole genome shotgun (WGS) entry which is preliminary data.</text>
</comment>
<evidence type="ECO:0000313" key="1">
    <source>
        <dbReference type="EMBL" id="CAG9310772.1"/>
    </source>
</evidence>